<dbReference type="Proteomes" id="UP001390339">
    <property type="component" value="Unassembled WGS sequence"/>
</dbReference>
<keyword evidence="1" id="KW-0812">Transmembrane</keyword>
<name>A0ABR2JIW2_9PEZI</name>
<comment type="caution">
    <text evidence="2">The sequence shown here is derived from an EMBL/GenBank/DDBJ whole genome shotgun (WGS) entry which is preliminary data.</text>
</comment>
<gene>
    <name evidence="2" type="ORF">PGQ11_002156</name>
</gene>
<reference evidence="2 3" key="1">
    <citation type="journal article" date="2024" name="IMA Fungus">
        <title>Apiospora arundinis, a panoply of carbohydrate-active enzymes and secondary metabolites.</title>
        <authorList>
            <person name="Sorensen T."/>
            <person name="Petersen C."/>
            <person name="Muurmann A.T."/>
            <person name="Christiansen J.V."/>
            <person name="Brundto M.L."/>
            <person name="Overgaard C.K."/>
            <person name="Boysen A.T."/>
            <person name="Wollenberg R.D."/>
            <person name="Larsen T.O."/>
            <person name="Sorensen J.L."/>
            <person name="Nielsen K.L."/>
            <person name="Sondergaard T.E."/>
        </authorList>
    </citation>
    <scope>NUCLEOTIDE SEQUENCE [LARGE SCALE GENOMIC DNA]</scope>
    <source>
        <strain evidence="2 3">AAU 773</strain>
    </source>
</reference>
<evidence type="ECO:0000313" key="2">
    <source>
        <dbReference type="EMBL" id="KAK8877210.1"/>
    </source>
</evidence>
<accession>A0ABR2JIW2</accession>
<organism evidence="2 3">
    <name type="scientific">Apiospora arundinis</name>
    <dbReference type="NCBI Taxonomy" id="335852"/>
    <lineage>
        <taxon>Eukaryota</taxon>
        <taxon>Fungi</taxon>
        <taxon>Dikarya</taxon>
        <taxon>Ascomycota</taxon>
        <taxon>Pezizomycotina</taxon>
        <taxon>Sordariomycetes</taxon>
        <taxon>Xylariomycetidae</taxon>
        <taxon>Amphisphaeriales</taxon>
        <taxon>Apiosporaceae</taxon>
        <taxon>Apiospora</taxon>
    </lineage>
</organism>
<keyword evidence="1" id="KW-1133">Transmembrane helix</keyword>
<proteinExistence type="predicted"/>
<evidence type="ECO:0000313" key="3">
    <source>
        <dbReference type="Proteomes" id="UP001390339"/>
    </source>
</evidence>
<protein>
    <submittedName>
        <fullName evidence="2">Uncharacterized protein</fullName>
    </submittedName>
</protein>
<keyword evidence="3" id="KW-1185">Reference proteome</keyword>
<keyword evidence="1" id="KW-0472">Membrane</keyword>
<sequence>MVLHAGLVYWRLLGPYGIKVNQQVFLMLYIPLHVFYSALKMLHDLGMGMGMGWNDVSRAPCPLCPPTVLQYVMILDASKALDPSPANEKALPFSPPYESGVSSIIERMFV</sequence>
<dbReference type="EMBL" id="JAPCWZ010000002">
    <property type="protein sequence ID" value="KAK8877210.1"/>
    <property type="molecule type" value="Genomic_DNA"/>
</dbReference>
<feature type="transmembrane region" description="Helical" evidence="1">
    <location>
        <begin position="20"/>
        <end position="39"/>
    </location>
</feature>
<evidence type="ECO:0000256" key="1">
    <source>
        <dbReference type="SAM" id="Phobius"/>
    </source>
</evidence>